<keyword evidence="1 4" id="KW-0349">Heme</keyword>
<dbReference type="EMBL" id="FNFV01000005">
    <property type="protein sequence ID" value="SDK83178.1"/>
    <property type="molecule type" value="Genomic_DNA"/>
</dbReference>
<dbReference type="InterPro" id="IPR036909">
    <property type="entry name" value="Cyt_c-like_dom_sf"/>
</dbReference>
<dbReference type="GO" id="GO:0020037">
    <property type="term" value="F:heme binding"/>
    <property type="evidence" value="ECO:0007669"/>
    <property type="project" value="InterPro"/>
</dbReference>
<evidence type="ECO:0000259" key="6">
    <source>
        <dbReference type="PROSITE" id="PS51007"/>
    </source>
</evidence>
<dbReference type="SUPFAM" id="SSF46626">
    <property type="entry name" value="Cytochrome c"/>
    <property type="match status" value="1"/>
</dbReference>
<evidence type="ECO:0000256" key="5">
    <source>
        <dbReference type="SAM" id="SignalP"/>
    </source>
</evidence>
<keyword evidence="2 4" id="KW-0479">Metal-binding</keyword>
<keyword evidence="8" id="KW-1185">Reference proteome</keyword>
<dbReference type="STRING" id="990712.SAMN05216257_10525"/>
<dbReference type="InterPro" id="IPR009056">
    <property type="entry name" value="Cyt_c-like_dom"/>
</dbReference>
<evidence type="ECO:0000256" key="3">
    <source>
        <dbReference type="ARBA" id="ARBA00023004"/>
    </source>
</evidence>
<dbReference type="AlphaFoldDB" id="A0A1G9F4A3"/>
<evidence type="ECO:0000313" key="8">
    <source>
        <dbReference type="Proteomes" id="UP000199328"/>
    </source>
</evidence>
<keyword evidence="3 4" id="KW-0408">Iron</keyword>
<evidence type="ECO:0000256" key="4">
    <source>
        <dbReference type="PROSITE-ProRule" id="PRU00433"/>
    </source>
</evidence>
<organism evidence="7 8">
    <name type="scientific">Meinhardsimonia xiamenensis</name>
    <dbReference type="NCBI Taxonomy" id="990712"/>
    <lineage>
        <taxon>Bacteria</taxon>
        <taxon>Pseudomonadati</taxon>
        <taxon>Pseudomonadota</taxon>
        <taxon>Alphaproteobacteria</taxon>
        <taxon>Rhodobacterales</taxon>
        <taxon>Paracoccaceae</taxon>
        <taxon>Meinhardsimonia</taxon>
    </lineage>
</organism>
<feature type="chain" id="PRO_5011580720" description="Cytochrome c domain-containing protein" evidence="5">
    <location>
        <begin position="35"/>
        <end position="271"/>
    </location>
</feature>
<reference evidence="8" key="1">
    <citation type="submission" date="2016-10" db="EMBL/GenBank/DDBJ databases">
        <authorList>
            <person name="Varghese N."/>
            <person name="Submissions S."/>
        </authorList>
    </citation>
    <scope>NUCLEOTIDE SEQUENCE [LARGE SCALE GENOMIC DNA]</scope>
    <source>
        <strain evidence="8">CGMCC 1.10789</strain>
    </source>
</reference>
<dbReference type="Proteomes" id="UP000199328">
    <property type="component" value="Unassembled WGS sequence"/>
</dbReference>
<feature type="signal peptide" evidence="5">
    <location>
        <begin position="1"/>
        <end position="34"/>
    </location>
</feature>
<keyword evidence="5" id="KW-0732">Signal</keyword>
<accession>A0A1G9F4A3</accession>
<sequence length="271" mass="29120">MTRARAPFLLPPPLLAGLIALMLAVVLASGQAQAQDGPLRLAAPPEMVENGFLRHLLPRFKLKHRIAVAPVAPDAPADMVLSAEGEGVPVFAEAKEGGRRFRLRLVSRNPRTEKFLEWLTSPPGRAAIEGFPRGGPPLYTANVAEEVAEAAPEITGNAARGAELALVHCGRCHVIDERNRMAGIGSTPSFGALRALDDWHERFSSYYARNPHPSFTEILGVTPPFTEDRPTHVQPVTLSLEDVDDILAFVEALEPKFLGAPVRSAGPGAGE</sequence>
<dbReference type="Gene3D" id="1.10.760.10">
    <property type="entry name" value="Cytochrome c-like domain"/>
    <property type="match status" value="1"/>
</dbReference>
<evidence type="ECO:0000256" key="2">
    <source>
        <dbReference type="ARBA" id="ARBA00022723"/>
    </source>
</evidence>
<gene>
    <name evidence="7" type="ORF">SAMN05216257_10525</name>
</gene>
<protein>
    <recommendedName>
        <fullName evidence="6">Cytochrome c domain-containing protein</fullName>
    </recommendedName>
</protein>
<dbReference type="GO" id="GO:0009055">
    <property type="term" value="F:electron transfer activity"/>
    <property type="evidence" value="ECO:0007669"/>
    <property type="project" value="InterPro"/>
</dbReference>
<evidence type="ECO:0000313" key="7">
    <source>
        <dbReference type="EMBL" id="SDK83178.1"/>
    </source>
</evidence>
<proteinExistence type="predicted"/>
<evidence type="ECO:0000256" key="1">
    <source>
        <dbReference type="ARBA" id="ARBA00022617"/>
    </source>
</evidence>
<feature type="domain" description="Cytochrome c" evidence="6">
    <location>
        <begin position="156"/>
        <end position="254"/>
    </location>
</feature>
<dbReference type="PROSITE" id="PS51007">
    <property type="entry name" value="CYTC"/>
    <property type="match status" value="1"/>
</dbReference>
<dbReference type="RefSeq" id="WP_092500640.1">
    <property type="nucleotide sequence ID" value="NZ_FNFV01000005.1"/>
</dbReference>
<dbReference type="GO" id="GO:0046872">
    <property type="term" value="F:metal ion binding"/>
    <property type="evidence" value="ECO:0007669"/>
    <property type="project" value="UniProtKB-KW"/>
</dbReference>
<dbReference type="OrthoDB" id="7365807at2"/>
<name>A0A1G9F4A3_9RHOB</name>